<feature type="compositionally biased region" description="Polar residues" evidence="1">
    <location>
        <begin position="35"/>
        <end position="64"/>
    </location>
</feature>
<dbReference type="InterPro" id="IPR007727">
    <property type="entry name" value="Spo12"/>
</dbReference>
<protein>
    <submittedName>
        <fullName evidence="2">Uncharacterized protein</fullName>
    </submittedName>
</protein>
<dbReference type="GeneID" id="89929894"/>
<evidence type="ECO:0000313" key="3">
    <source>
        <dbReference type="Proteomes" id="UP001337655"/>
    </source>
</evidence>
<organism evidence="2 3">
    <name type="scientific">Saxophila tyrrhenica</name>
    <dbReference type="NCBI Taxonomy" id="1690608"/>
    <lineage>
        <taxon>Eukaryota</taxon>
        <taxon>Fungi</taxon>
        <taxon>Dikarya</taxon>
        <taxon>Ascomycota</taxon>
        <taxon>Pezizomycotina</taxon>
        <taxon>Dothideomycetes</taxon>
        <taxon>Dothideomycetidae</taxon>
        <taxon>Mycosphaerellales</taxon>
        <taxon>Extremaceae</taxon>
        <taxon>Saxophila</taxon>
    </lineage>
</organism>
<dbReference type="EMBL" id="JAVRRT010000014">
    <property type="protein sequence ID" value="KAK5166300.1"/>
    <property type="molecule type" value="Genomic_DNA"/>
</dbReference>
<sequence>MSALSDRDTNVQPTSSPIAAEKQTAEGAENMAHDASNTKQSAEQKFSLNNDKQSATYISPSDSILSPASQKLSNFKQKQITKQTGGKTPAARTLFARTASSCSNGGFEDFKDGEEKA</sequence>
<feature type="region of interest" description="Disordered" evidence="1">
    <location>
        <begin position="1"/>
        <end position="64"/>
    </location>
</feature>
<accession>A0AAV9P503</accession>
<dbReference type="AlphaFoldDB" id="A0AAV9P503"/>
<dbReference type="Pfam" id="PF05032">
    <property type="entry name" value="Spo12"/>
    <property type="match status" value="1"/>
</dbReference>
<keyword evidence="3" id="KW-1185">Reference proteome</keyword>
<gene>
    <name evidence="2" type="ORF">LTR77_008561</name>
</gene>
<evidence type="ECO:0000313" key="2">
    <source>
        <dbReference type="EMBL" id="KAK5166300.1"/>
    </source>
</evidence>
<name>A0AAV9P503_9PEZI</name>
<comment type="caution">
    <text evidence="2">The sequence shown here is derived from an EMBL/GenBank/DDBJ whole genome shotgun (WGS) entry which is preliminary data.</text>
</comment>
<dbReference type="Proteomes" id="UP001337655">
    <property type="component" value="Unassembled WGS sequence"/>
</dbReference>
<reference evidence="2 3" key="1">
    <citation type="submission" date="2023-08" db="EMBL/GenBank/DDBJ databases">
        <title>Black Yeasts Isolated from many extreme environments.</title>
        <authorList>
            <person name="Coleine C."/>
            <person name="Stajich J.E."/>
            <person name="Selbmann L."/>
        </authorList>
    </citation>
    <scope>NUCLEOTIDE SEQUENCE [LARGE SCALE GENOMIC DNA]</scope>
    <source>
        <strain evidence="2 3">CCFEE 5935</strain>
    </source>
</reference>
<evidence type="ECO:0000256" key="1">
    <source>
        <dbReference type="SAM" id="MobiDB-lite"/>
    </source>
</evidence>
<proteinExistence type="predicted"/>
<dbReference type="RefSeq" id="XP_064656253.1">
    <property type="nucleotide sequence ID" value="XM_064805793.1"/>
</dbReference>